<organism evidence="3 4">
    <name type="scientific">Candidatus Kurthia intestinigallinarum</name>
    <dbReference type="NCBI Taxonomy" id="1562256"/>
    <lineage>
        <taxon>Bacteria</taxon>
        <taxon>Bacillati</taxon>
        <taxon>Bacillota</taxon>
        <taxon>Bacilli</taxon>
        <taxon>Bacillales</taxon>
        <taxon>Caryophanaceae</taxon>
        <taxon>Kurthia</taxon>
    </lineage>
</organism>
<dbReference type="Proteomes" id="UP000288623">
    <property type="component" value="Unassembled WGS sequence"/>
</dbReference>
<protein>
    <submittedName>
        <fullName evidence="3">Polysaccharide pyruvyl transferase</fullName>
    </submittedName>
</protein>
<evidence type="ECO:0000256" key="1">
    <source>
        <dbReference type="SAM" id="Coils"/>
    </source>
</evidence>
<gene>
    <name evidence="3" type="ORF">QI30_14195</name>
</gene>
<evidence type="ECO:0000259" key="2">
    <source>
        <dbReference type="Pfam" id="PF04230"/>
    </source>
</evidence>
<accession>A0A433RRV5</accession>
<dbReference type="InterPro" id="IPR007345">
    <property type="entry name" value="Polysacch_pyruvyl_Trfase"/>
</dbReference>
<name>A0A433RRV5_9BACL</name>
<dbReference type="Pfam" id="PF04230">
    <property type="entry name" value="PS_pyruv_trans"/>
    <property type="match status" value="1"/>
</dbReference>
<keyword evidence="3" id="KW-0808">Transferase</keyword>
<evidence type="ECO:0000313" key="3">
    <source>
        <dbReference type="EMBL" id="RUS53844.1"/>
    </source>
</evidence>
<feature type="coiled-coil region" evidence="1">
    <location>
        <begin position="425"/>
        <end position="459"/>
    </location>
</feature>
<proteinExistence type="predicted"/>
<keyword evidence="4" id="KW-1185">Reference proteome</keyword>
<keyword evidence="1" id="KW-0175">Coiled coil</keyword>
<reference evidence="3 4" key="1">
    <citation type="submission" date="2014-11" db="EMBL/GenBank/DDBJ databases">
        <title>Genome sequence and analysis of novel Kurthia sp.</title>
        <authorList>
            <person name="Lawson J.N."/>
            <person name="Gonzalez J.E."/>
            <person name="Rinauldi L."/>
            <person name="Xuan Z."/>
            <person name="Firman A."/>
            <person name="Shaddox L."/>
            <person name="Trudeau A."/>
            <person name="Shah S."/>
            <person name="Reiman D."/>
        </authorList>
    </citation>
    <scope>NUCLEOTIDE SEQUENCE [LARGE SCALE GENOMIC DNA]</scope>
    <source>
        <strain evidence="3 4">3B1D</strain>
    </source>
</reference>
<comment type="caution">
    <text evidence="3">The sequence shown here is derived from an EMBL/GenBank/DDBJ whole genome shotgun (WGS) entry which is preliminary data.</text>
</comment>
<feature type="domain" description="Polysaccharide pyruvyl transferase" evidence="2">
    <location>
        <begin position="32"/>
        <end position="299"/>
    </location>
</feature>
<dbReference type="RefSeq" id="WP_126991272.1">
    <property type="nucleotide sequence ID" value="NZ_JTFC01000033.1"/>
</dbReference>
<evidence type="ECO:0000313" key="4">
    <source>
        <dbReference type="Proteomes" id="UP000288623"/>
    </source>
</evidence>
<dbReference type="GO" id="GO:0016740">
    <property type="term" value="F:transferase activity"/>
    <property type="evidence" value="ECO:0007669"/>
    <property type="project" value="UniProtKB-KW"/>
</dbReference>
<dbReference type="EMBL" id="JTFC01000033">
    <property type="protein sequence ID" value="RUS53844.1"/>
    <property type="molecule type" value="Genomic_DNA"/>
</dbReference>
<dbReference type="AlphaFoldDB" id="A0A433RRV5"/>
<sequence>MKKILMRSGMSPLNNFDPAHIASTNSIGGNVGNLVYAYGIYRTLTTEDVMIVPDYYRLNPKDADMINANYDGYIIPLADAFRPDFIGHLERYAELINKLTIPVYVIGVGARTPFDAQKGAKYEFDDATKKFVKAVLNKSAMIGVRGQITSDYLTGLGFQEGVDHMPIGCPSMYSFGRDLKIRDTNITKDSLVSINNSRLSPDNVLNFIDRSRHEFGNYYYIPQWLKELKMTYLGGPDLPSQNKVYPESVLDEYYTGDHVRYPVNIPTWMELLQEVDLSFGARLHGNIAATIAGTPSIILPKDGRMRELTDYHQLNNYWGPDITEDTNIWDIIEQSDFHKPEKVANENFDRFIGFLNKNNLDHAYKETMYPKTTPFDEKIKNVDIPGVVTPYVTAPIDEQVRRWQAFNDAENARTERRVKREMAAKKNDAAKIAAYKQEIERLNKKVKFQENTLNRKAVKATLGLADKVAKLRGNKK</sequence>
<dbReference type="OrthoDB" id="9767435at2"/>